<dbReference type="InterPro" id="IPR029063">
    <property type="entry name" value="SAM-dependent_MTases_sf"/>
</dbReference>
<dbReference type="GO" id="GO:0008168">
    <property type="term" value="F:methyltransferase activity"/>
    <property type="evidence" value="ECO:0007669"/>
    <property type="project" value="UniProtKB-KW"/>
</dbReference>
<dbReference type="RefSeq" id="WP_208846068.1">
    <property type="nucleotide sequence ID" value="NZ_JAGGDJ010000001.1"/>
</dbReference>
<sequence>MNPFLTIADPRPLGPGSYHMALPLVEAVRIRPGVRVLEVGAGNGQVASILAKHWAVTVVTLEPWLNLSVIRDNAAGLGVANQVLPMNVTAQSMPFASETFDAVISIGSFEMIRDDRPQALEEMMRVARSGAYVGIAEPMCHPCELTEQQLQTKIGQSFHDHFRTLDWNKELFHQHGLSVVENYYFSDAYQWWYDHVHDERCPLDEREFVVKDAGKWLSLGLVVGRKP</sequence>
<gene>
    <name evidence="3" type="ORF">I8J29_02805</name>
</gene>
<keyword evidence="3" id="KW-0489">Methyltransferase</keyword>
<evidence type="ECO:0000256" key="1">
    <source>
        <dbReference type="ARBA" id="ARBA00022679"/>
    </source>
</evidence>
<dbReference type="Proteomes" id="UP000670947">
    <property type="component" value="Unassembled WGS sequence"/>
</dbReference>
<dbReference type="PANTHER" id="PTHR44068">
    <property type="entry name" value="ZGC:194242"/>
    <property type="match status" value="1"/>
</dbReference>
<dbReference type="InterPro" id="IPR013216">
    <property type="entry name" value="Methyltransf_11"/>
</dbReference>
<evidence type="ECO:0000259" key="2">
    <source>
        <dbReference type="Pfam" id="PF08241"/>
    </source>
</evidence>
<feature type="domain" description="Methyltransferase type 11" evidence="2">
    <location>
        <begin position="37"/>
        <end position="133"/>
    </location>
</feature>
<organism evidence="3 4">
    <name type="scientific">Paenibacillus artemisiicola</name>
    <dbReference type="NCBI Taxonomy" id="1172618"/>
    <lineage>
        <taxon>Bacteria</taxon>
        <taxon>Bacillati</taxon>
        <taxon>Bacillota</taxon>
        <taxon>Bacilli</taxon>
        <taxon>Bacillales</taxon>
        <taxon>Paenibacillaceae</taxon>
        <taxon>Paenibacillus</taxon>
    </lineage>
</organism>
<evidence type="ECO:0000313" key="3">
    <source>
        <dbReference type="EMBL" id="MBO7743110.1"/>
    </source>
</evidence>
<name>A0ABS3W4P7_9BACL</name>
<dbReference type="Pfam" id="PF08241">
    <property type="entry name" value="Methyltransf_11"/>
    <property type="match status" value="1"/>
</dbReference>
<comment type="caution">
    <text evidence="3">The sequence shown here is derived from an EMBL/GenBank/DDBJ whole genome shotgun (WGS) entry which is preliminary data.</text>
</comment>
<dbReference type="PANTHER" id="PTHR44068:SF11">
    <property type="entry name" value="GERANYL DIPHOSPHATE 2-C-METHYLTRANSFERASE"/>
    <property type="match status" value="1"/>
</dbReference>
<reference evidence="3 4" key="1">
    <citation type="submission" date="2021-03" db="EMBL/GenBank/DDBJ databases">
        <title>Paenibacillus artemisicola MWE-103 whole genome sequence.</title>
        <authorList>
            <person name="Ham Y.J."/>
        </authorList>
    </citation>
    <scope>NUCLEOTIDE SEQUENCE [LARGE SCALE GENOMIC DNA]</scope>
    <source>
        <strain evidence="3 4">MWE-103</strain>
    </source>
</reference>
<accession>A0ABS3W4P7</accession>
<protein>
    <submittedName>
        <fullName evidence="3">Class I SAM-dependent methyltransferase</fullName>
    </submittedName>
</protein>
<dbReference type="GO" id="GO:0032259">
    <property type="term" value="P:methylation"/>
    <property type="evidence" value="ECO:0007669"/>
    <property type="project" value="UniProtKB-KW"/>
</dbReference>
<proteinExistence type="predicted"/>
<evidence type="ECO:0000313" key="4">
    <source>
        <dbReference type="Proteomes" id="UP000670947"/>
    </source>
</evidence>
<dbReference type="EMBL" id="JAGGDJ010000001">
    <property type="protein sequence ID" value="MBO7743110.1"/>
    <property type="molecule type" value="Genomic_DNA"/>
</dbReference>
<dbReference type="SUPFAM" id="SSF53335">
    <property type="entry name" value="S-adenosyl-L-methionine-dependent methyltransferases"/>
    <property type="match status" value="1"/>
</dbReference>
<dbReference type="Gene3D" id="3.40.50.150">
    <property type="entry name" value="Vaccinia Virus protein VP39"/>
    <property type="match status" value="1"/>
</dbReference>
<dbReference type="CDD" id="cd02440">
    <property type="entry name" value="AdoMet_MTases"/>
    <property type="match status" value="1"/>
</dbReference>
<keyword evidence="1" id="KW-0808">Transferase</keyword>
<dbReference type="InterPro" id="IPR050447">
    <property type="entry name" value="Erg6_SMT_methyltransf"/>
</dbReference>
<keyword evidence="4" id="KW-1185">Reference proteome</keyword>